<feature type="chain" id="PRO_5013028567" description="Ig-like domain-containing protein" evidence="3">
    <location>
        <begin position="42"/>
        <end position="940"/>
    </location>
</feature>
<evidence type="ECO:0000259" key="5">
    <source>
        <dbReference type="PROSITE" id="PS51272"/>
    </source>
</evidence>
<feature type="domain" description="SLH" evidence="5">
    <location>
        <begin position="881"/>
        <end position="940"/>
    </location>
</feature>
<feature type="signal peptide" evidence="3">
    <location>
        <begin position="1"/>
        <end position="41"/>
    </location>
</feature>
<comment type="caution">
    <text evidence="6">The sequence shown here is derived from an EMBL/GenBank/DDBJ whole genome shotgun (WGS) entry which is preliminary data.</text>
</comment>
<organism evidence="6 7">
    <name type="scientific">Anaerotignum lactatifermentans</name>
    <dbReference type="NCBI Taxonomy" id="160404"/>
    <lineage>
        <taxon>Bacteria</taxon>
        <taxon>Bacillati</taxon>
        <taxon>Bacillota</taxon>
        <taxon>Clostridia</taxon>
        <taxon>Lachnospirales</taxon>
        <taxon>Anaerotignaceae</taxon>
        <taxon>Anaerotignum</taxon>
    </lineage>
</organism>
<evidence type="ECO:0000256" key="2">
    <source>
        <dbReference type="ARBA" id="ARBA00022737"/>
    </source>
</evidence>
<dbReference type="SUPFAM" id="SSF48726">
    <property type="entry name" value="Immunoglobulin"/>
    <property type="match status" value="1"/>
</dbReference>
<dbReference type="SMART" id="SM00409">
    <property type="entry name" value="IG"/>
    <property type="match status" value="1"/>
</dbReference>
<dbReference type="PANTHER" id="PTHR43308">
    <property type="entry name" value="OUTER MEMBRANE PROTEIN ALPHA-RELATED"/>
    <property type="match status" value="1"/>
</dbReference>
<feature type="domain" description="SLH" evidence="5">
    <location>
        <begin position="754"/>
        <end position="817"/>
    </location>
</feature>
<dbReference type="InterPro" id="IPR051465">
    <property type="entry name" value="Cell_Envelope_Struct_Comp"/>
</dbReference>
<sequence length="940" mass="100419">MLAEKKQKGKKREEKAMRKRIFAAFVCLCMMMALVPSMAYANDTVYTGGLCEHHTQHDDACGYSEGTAEIPCSHEYNESCGGLTDPTACNHTHDEACGYVPATAGTPCTFVCEVCNPQDNGNPEALSDAQPEECTCETLCTGEKVNADCPVCSAEGAELDKVGVGVASMLPVTALAVDEPDMLYVGNQQVIRGTETTYWKTNDSGALERVVGANDTSNNWNVKYDPNSATLTLSWATITGSGGIESTSQDAGIYALCSSNNPVSLTIKLIGTNTITGSYGIYVDAQQGGIVGTNASLLIQNSGNDGSLEVSGSFYGIFVKSGTGNASVTIENASVDAKTTQTNSGYAGVYVHSSARATNSPQLSLAVNGGSLTTSGSASGEGIKFYVGAYVATSATTSLTVTDNAIVDARTGGISAIGVSVNPNVDIGSTGGIVFNGKSGTVYGKVELQEDLEIGEGESLTIGDGASLNTGSHEVIVNGGTLNGADKITGTVKYAPTITTQPQGVEVKENETATFTVNATGTEPLSYQWQQNMNGSGWTDITGETNATYTTGETTMDMNGTQYRCVVKNSVKEVTSDVATLTVTAIPTYTITVQTDGHGTASASSTTATAGKQITLTATSNSGYRFARWEVVLGDITITNNTFTMPAKNVTIKAIFNRKSSGGSVFFWDLKFDTNGGSKIDTVTEWEYSTIDLDEYVPEKEGYKFVGWYADEDLTKEIDEVYLTQDTTVYAKWEKIEEEVPEEPEEVEKTEETETISFLDVKENDWFYEAVSYAVENGLMSGMSEDIFAPNTPLTREMLAVVLYNVEGQPESTEANTFTDVKGDMWYTDAILWANENGIVAGYDNSAYGVGDLITREQFATILYRYAQFKGYDTTQGGMAVREFSDYENISDYARPAMAWAVNAGIMGGMDDGTLMPQGKATRAEAATMLMNFCENMVEK</sequence>
<protein>
    <recommendedName>
        <fullName evidence="8">Ig-like domain-containing protein</fullName>
    </recommendedName>
</protein>
<gene>
    <name evidence="6" type="ORF">B5G26_12735</name>
</gene>
<evidence type="ECO:0000313" key="6">
    <source>
        <dbReference type="EMBL" id="OUN41002.1"/>
    </source>
</evidence>
<evidence type="ECO:0000259" key="4">
    <source>
        <dbReference type="PROSITE" id="PS50835"/>
    </source>
</evidence>
<dbReference type="InterPro" id="IPR044060">
    <property type="entry name" value="Bacterial_rp_domain"/>
</dbReference>
<dbReference type="Pfam" id="PF00395">
    <property type="entry name" value="SLH"/>
    <property type="match status" value="3"/>
</dbReference>
<dbReference type="PANTHER" id="PTHR43308:SF5">
    <property type="entry name" value="S-LAYER PROTEIN _ PEPTIDOGLYCAN ENDO-BETA-N-ACETYLGLUCOSAMINIDASE"/>
    <property type="match status" value="1"/>
</dbReference>
<reference evidence="7" key="1">
    <citation type="submission" date="2017-04" db="EMBL/GenBank/DDBJ databases">
        <title>Function of individual gut microbiota members based on whole genome sequencing of pure cultures obtained from chicken caecum.</title>
        <authorList>
            <person name="Medvecky M."/>
            <person name="Cejkova D."/>
            <person name="Polansky O."/>
            <person name="Karasova D."/>
            <person name="Kubasova T."/>
            <person name="Cizek A."/>
            <person name="Rychlik I."/>
        </authorList>
    </citation>
    <scope>NUCLEOTIDE SEQUENCE [LARGE SCALE GENOMIC DNA]</scope>
    <source>
        <strain evidence="7">An75</strain>
    </source>
</reference>
<dbReference type="EMBL" id="NFHM01000024">
    <property type="protein sequence ID" value="OUN41002.1"/>
    <property type="molecule type" value="Genomic_DNA"/>
</dbReference>
<evidence type="ECO:0000256" key="1">
    <source>
        <dbReference type="ARBA" id="ARBA00004196"/>
    </source>
</evidence>
<dbReference type="Pfam" id="PF13927">
    <property type="entry name" value="Ig_3"/>
    <property type="match status" value="1"/>
</dbReference>
<dbReference type="InterPro" id="IPR013783">
    <property type="entry name" value="Ig-like_fold"/>
</dbReference>
<dbReference type="InterPro" id="IPR007110">
    <property type="entry name" value="Ig-like_dom"/>
</dbReference>
<evidence type="ECO:0000256" key="3">
    <source>
        <dbReference type="SAM" id="SignalP"/>
    </source>
</evidence>
<dbReference type="PROSITE" id="PS50835">
    <property type="entry name" value="IG_LIKE"/>
    <property type="match status" value="1"/>
</dbReference>
<dbReference type="AlphaFoldDB" id="A0A1Y3TWT5"/>
<proteinExistence type="predicted"/>
<dbReference type="Gene3D" id="2.60.40.10">
    <property type="entry name" value="Immunoglobulins"/>
    <property type="match status" value="1"/>
</dbReference>
<dbReference type="PROSITE" id="PS51272">
    <property type="entry name" value="SLH"/>
    <property type="match status" value="3"/>
</dbReference>
<evidence type="ECO:0000313" key="7">
    <source>
        <dbReference type="Proteomes" id="UP000195455"/>
    </source>
</evidence>
<dbReference type="InterPro" id="IPR013378">
    <property type="entry name" value="InlB-like_B-rpt"/>
</dbReference>
<dbReference type="Gene3D" id="2.60.40.4270">
    <property type="entry name" value="Listeria-Bacteroides repeat domain"/>
    <property type="match status" value="1"/>
</dbReference>
<dbReference type="InterPro" id="IPR003599">
    <property type="entry name" value="Ig_sub"/>
</dbReference>
<dbReference type="Pfam" id="PF18998">
    <property type="entry name" value="Flg_new_2"/>
    <property type="match status" value="1"/>
</dbReference>
<dbReference type="Proteomes" id="UP000195455">
    <property type="component" value="Unassembled WGS sequence"/>
</dbReference>
<dbReference type="Pfam" id="PF09479">
    <property type="entry name" value="Flg_new"/>
    <property type="match status" value="1"/>
</dbReference>
<accession>A0A1Y3TWT5</accession>
<keyword evidence="2" id="KW-0677">Repeat</keyword>
<dbReference type="InterPro" id="IPR036179">
    <property type="entry name" value="Ig-like_dom_sf"/>
</dbReference>
<name>A0A1Y3TWT5_9FIRM</name>
<comment type="subcellular location">
    <subcellularLocation>
        <location evidence="1">Cell envelope</location>
    </subcellularLocation>
</comment>
<dbReference type="NCBIfam" id="TIGR02543">
    <property type="entry name" value="List_Bact_rpt"/>
    <property type="match status" value="1"/>
</dbReference>
<keyword evidence="3" id="KW-0732">Signal</keyword>
<feature type="domain" description="Ig-like" evidence="4">
    <location>
        <begin position="496"/>
        <end position="582"/>
    </location>
</feature>
<feature type="domain" description="SLH" evidence="5">
    <location>
        <begin position="818"/>
        <end position="877"/>
    </location>
</feature>
<dbReference type="InterPro" id="IPR001119">
    <property type="entry name" value="SLH_dom"/>
</dbReference>
<dbReference type="GO" id="GO:0030313">
    <property type="term" value="C:cell envelope"/>
    <property type="evidence" value="ECO:0007669"/>
    <property type="project" value="UniProtKB-SubCell"/>
</dbReference>
<evidence type="ECO:0008006" key="8">
    <source>
        <dbReference type="Google" id="ProtNLM"/>
    </source>
</evidence>
<dbReference type="InterPro" id="IPR042229">
    <property type="entry name" value="Listeria/Bacterioides_rpt_sf"/>
</dbReference>